<keyword evidence="5" id="KW-1185">Reference proteome</keyword>
<evidence type="ECO:0000313" key="4">
    <source>
        <dbReference type="EMBL" id="OLP51511.1"/>
    </source>
</evidence>
<dbReference type="PANTHER" id="PTHR38593:SF1">
    <property type="entry name" value="BLR2558 PROTEIN"/>
    <property type="match status" value="1"/>
</dbReference>
<evidence type="ECO:0000259" key="2">
    <source>
        <dbReference type="Pfam" id="PF13628"/>
    </source>
</evidence>
<proteinExistence type="predicted"/>
<comment type="caution">
    <text evidence="4">The sequence shown here is derived from an EMBL/GenBank/DDBJ whole genome shotgun (WGS) entry which is preliminary data.</text>
</comment>
<dbReference type="EMBL" id="JACIED010000006">
    <property type="protein sequence ID" value="MBB4009881.1"/>
    <property type="molecule type" value="Genomic_DNA"/>
</dbReference>
<evidence type="ECO:0000313" key="6">
    <source>
        <dbReference type="Proteomes" id="UP000544107"/>
    </source>
</evidence>
<evidence type="ECO:0000313" key="3">
    <source>
        <dbReference type="EMBL" id="MBB4009881.1"/>
    </source>
</evidence>
<dbReference type="OrthoDB" id="9101320at2"/>
<dbReference type="PANTHER" id="PTHR38593">
    <property type="entry name" value="BLR2558 PROTEIN"/>
    <property type="match status" value="1"/>
</dbReference>
<protein>
    <submittedName>
        <fullName evidence="4">DUF305 domain-containing protein</fullName>
    </submittedName>
    <submittedName>
        <fullName evidence="3">Putative membrane protein</fullName>
    </submittedName>
</protein>
<dbReference type="AlphaFoldDB" id="A0A1Q9A9G0"/>
<dbReference type="EMBL" id="MKIN01000019">
    <property type="protein sequence ID" value="OLP51511.1"/>
    <property type="molecule type" value="Genomic_DNA"/>
</dbReference>
<gene>
    <name evidence="4" type="ORF">BJF91_15820</name>
    <name evidence="3" type="ORF">GGQ71_004178</name>
</gene>
<dbReference type="Gene3D" id="1.20.1260.10">
    <property type="match status" value="1"/>
</dbReference>
<feature type="chain" id="PRO_5044564419" evidence="1">
    <location>
        <begin position="23"/>
        <end position="178"/>
    </location>
</feature>
<sequence length="178" mass="19320">MKKFILAAVFAAVAAAASTAFAQTVTEKTGVNSALGVAPKTADFVKEAASSDMFEIESSKLAMQRSDDATKAFAQQMMTDHQKTSAELKGFVTSGKVKAKIPTTMAAPYKKMLTKLSSLQGADFTKQYHSDQEKVHKDAVDLFQRYGDKGDNAQLKAWAATTRPALEHHLQMAKDLNK</sequence>
<dbReference type="InterPro" id="IPR012347">
    <property type="entry name" value="Ferritin-like"/>
</dbReference>
<feature type="signal peptide" evidence="1">
    <location>
        <begin position="1"/>
        <end position="22"/>
    </location>
</feature>
<keyword evidence="1" id="KW-0732">Signal</keyword>
<organism evidence="4 5">
    <name type="scientific">Allorhizobium taibaishanense</name>
    <dbReference type="NCBI Taxonomy" id="887144"/>
    <lineage>
        <taxon>Bacteria</taxon>
        <taxon>Pseudomonadati</taxon>
        <taxon>Pseudomonadota</taxon>
        <taxon>Alphaproteobacteria</taxon>
        <taxon>Hyphomicrobiales</taxon>
        <taxon>Rhizobiaceae</taxon>
        <taxon>Rhizobium/Agrobacterium group</taxon>
        <taxon>Allorhizobium</taxon>
    </lineage>
</organism>
<dbReference type="RefSeq" id="WP_075613202.1">
    <property type="nucleotide sequence ID" value="NZ_JACIED010000006.1"/>
</dbReference>
<dbReference type="STRING" id="887144.BJF91_15820"/>
<reference evidence="3 6" key="2">
    <citation type="submission" date="2020-08" db="EMBL/GenBank/DDBJ databases">
        <title>Genomic Encyclopedia of Type Strains, Phase IV (KMG-IV): sequencing the most valuable type-strain genomes for metagenomic binning, comparative biology and taxonomic classification.</title>
        <authorList>
            <person name="Goeker M."/>
        </authorList>
    </citation>
    <scope>NUCLEOTIDE SEQUENCE [LARGE SCALE GENOMIC DNA]</scope>
    <source>
        <strain evidence="3 6">DSM 100021</strain>
    </source>
</reference>
<dbReference type="InterPro" id="IPR025419">
    <property type="entry name" value="DUF4142"/>
</dbReference>
<evidence type="ECO:0000313" key="5">
    <source>
        <dbReference type="Proteomes" id="UP000185598"/>
    </source>
</evidence>
<name>A0A1Q9A9G0_9HYPH</name>
<evidence type="ECO:0000256" key="1">
    <source>
        <dbReference type="SAM" id="SignalP"/>
    </source>
</evidence>
<dbReference type="Proteomes" id="UP000185598">
    <property type="component" value="Unassembled WGS sequence"/>
</dbReference>
<dbReference type="Proteomes" id="UP000544107">
    <property type="component" value="Unassembled WGS sequence"/>
</dbReference>
<dbReference type="Pfam" id="PF13628">
    <property type="entry name" value="DUF4142"/>
    <property type="match status" value="1"/>
</dbReference>
<accession>A0A1Q9A9G0</accession>
<feature type="domain" description="DUF4142" evidence="2">
    <location>
        <begin position="40"/>
        <end position="176"/>
    </location>
</feature>
<reference evidence="4 5" key="1">
    <citation type="submission" date="2016-09" db="EMBL/GenBank/DDBJ databases">
        <title>Rhizobium oryziradicis sp. nov., isolated from the root of rice.</title>
        <authorList>
            <person name="Zhao J."/>
            <person name="Zhang X."/>
        </authorList>
    </citation>
    <scope>NUCLEOTIDE SEQUENCE [LARGE SCALE GENOMIC DNA]</scope>
    <source>
        <strain evidence="4 5">14971</strain>
    </source>
</reference>